<dbReference type="PANTHER" id="PTHR24320:SF152">
    <property type="entry name" value="SHORT-CHAIN DEHYDROGENASE_REDUCTASE FAMILY PROTEIN"/>
    <property type="match status" value="1"/>
</dbReference>
<reference evidence="3 4" key="1">
    <citation type="submission" date="2023-01" db="EMBL/GenBank/DDBJ databases">
        <title>Analysis of 21 Apiospora genomes using comparative genomics revels a genus with tremendous synthesis potential of carbohydrate active enzymes and secondary metabolites.</title>
        <authorList>
            <person name="Sorensen T."/>
        </authorList>
    </citation>
    <scope>NUCLEOTIDE SEQUENCE [LARGE SCALE GENOMIC DNA]</scope>
    <source>
        <strain evidence="3 4">CBS 20057</strain>
    </source>
</reference>
<evidence type="ECO:0000256" key="2">
    <source>
        <dbReference type="ARBA" id="ARBA00023002"/>
    </source>
</evidence>
<dbReference type="SUPFAM" id="SSF51735">
    <property type="entry name" value="NAD(P)-binding Rossmann-fold domains"/>
    <property type="match status" value="1"/>
</dbReference>
<dbReference type="Proteomes" id="UP001396898">
    <property type="component" value="Unassembled WGS sequence"/>
</dbReference>
<gene>
    <name evidence="3" type="ORF">PG991_015311</name>
</gene>
<dbReference type="Pfam" id="PF00106">
    <property type="entry name" value="adh_short"/>
    <property type="match status" value="1"/>
</dbReference>
<dbReference type="PRINTS" id="PR00081">
    <property type="entry name" value="GDHRDH"/>
</dbReference>
<comment type="caution">
    <text evidence="3">The sequence shown here is derived from an EMBL/GenBank/DDBJ whole genome shotgun (WGS) entry which is preliminary data.</text>
</comment>
<protein>
    <submittedName>
        <fullName evidence="3">Short-chain dehydrogenase</fullName>
    </submittedName>
</protein>
<dbReference type="InterPro" id="IPR002347">
    <property type="entry name" value="SDR_fam"/>
</dbReference>
<evidence type="ECO:0000313" key="3">
    <source>
        <dbReference type="EMBL" id="KAK7995844.1"/>
    </source>
</evidence>
<organism evidence="3 4">
    <name type="scientific">Apiospora marii</name>
    <dbReference type="NCBI Taxonomy" id="335849"/>
    <lineage>
        <taxon>Eukaryota</taxon>
        <taxon>Fungi</taxon>
        <taxon>Dikarya</taxon>
        <taxon>Ascomycota</taxon>
        <taxon>Pezizomycotina</taxon>
        <taxon>Sordariomycetes</taxon>
        <taxon>Xylariomycetidae</taxon>
        <taxon>Amphisphaeriales</taxon>
        <taxon>Apiosporaceae</taxon>
        <taxon>Apiospora</taxon>
    </lineage>
</organism>
<evidence type="ECO:0000256" key="1">
    <source>
        <dbReference type="ARBA" id="ARBA00006484"/>
    </source>
</evidence>
<evidence type="ECO:0000313" key="4">
    <source>
        <dbReference type="Proteomes" id="UP001396898"/>
    </source>
</evidence>
<accession>A0ABR1R197</accession>
<keyword evidence="2" id="KW-0560">Oxidoreductase</keyword>
<comment type="similarity">
    <text evidence="1">Belongs to the short-chain dehydrogenases/reductases (SDR) family.</text>
</comment>
<dbReference type="PANTHER" id="PTHR24320">
    <property type="entry name" value="RETINOL DEHYDROGENASE"/>
    <property type="match status" value="1"/>
</dbReference>
<dbReference type="EMBL" id="JAQQWI010000022">
    <property type="protein sequence ID" value="KAK7995844.1"/>
    <property type="molecule type" value="Genomic_DNA"/>
</dbReference>
<dbReference type="Gene3D" id="3.40.50.720">
    <property type="entry name" value="NAD(P)-binding Rossmann-like Domain"/>
    <property type="match status" value="1"/>
</dbReference>
<sequence length="348" mass="37458">MATTNGTFLLTGANGGLGKAIVEQHADAKFPSCHAIFTVRDANRAPDLASDSAHEIVSLDLTDLDNVRRVAEDINARVSAGKIPPIRALVLNAGFQDFGKQSWTSQGLDTTFAANYLGHWLLTLLLLQSMDKVAGRIVVLGSQAHDPHDPRNASGRAFADPKYQTIVTDAARVRAIATGAWSPATEDAGFRGGYRRYGAAKLCLIMLQHELQARLLDAEAGSGEIGHSNSNLCVVGVDPGAMSTGMQRLAPWVIRVLFFRVLFPLVAYVAPKRAFLVPTGRAAGRVLEAALGTGEGGTALLKDKYFHEGVPMETSEESRDAGKRKVVWEESVKLAGLEEGETILRNWK</sequence>
<name>A0ABR1R197_9PEZI</name>
<keyword evidence="4" id="KW-1185">Reference proteome</keyword>
<dbReference type="InterPro" id="IPR036291">
    <property type="entry name" value="NAD(P)-bd_dom_sf"/>
</dbReference>
<proteinExistence type="inferred from homology"/>